<gene>
    <name evidence="1" type="ORF">SAMN05421804_101280</name>
</gene>
<accession>A0A1G8GIS0</accession>
<evidence type="ECO:0000313" key="1">
    <source>
        <dbReference type="EMBL" id="SDH94262.1"/>
    </source>
</evidence>
<organism evidence="1 2">
    <name type="scientific">Proteiniclasticum ruminis</name>
    <dbReference type="NCBI Taxonomy" id="398199"/>
    <lineage>
        <taxon>Bacteria</taxon>
        <taxon>Bacillati</taxon>
        <taxon>Bacillota</taxon>
        <taxon>Clostridia</taxon>
        <taxon>Eubacteriales</taxon>
        <taxon>Clostridiaceae</taxon>
        <taxon>Proteiniclasticum</taxon>
    </lineage>
</organism>
<dbReference type="AlphaFoldDB" id="A0A1G8GIS0"/>
<sequence length="118" mass="13571">MLKEDKYLINVQFDTATGAYLDILTDNYKDNYSTILRKLIESQFTFILDSGICFDLATSVRNTNPLMTCHLPIQLDEYTKALLDELSEESRLSPLDVLRGMVISNFNFVLKNRNQSSH</sequence>
<dbReference type="RefSeq" id="WP_031573126.1">
    <property type="nucleotide sequence ID" value="NZ_FNDZ01000001.1"/>
</dbReference>
<name>A0A1G8GIS0_9CLOT</name>
<protein>
    <submittedName>
        <fullName evidence="1">Uncharacterized protein</fullName>
    </submittedName>
</protein>
<proteinExistence type="predicted"/>
<reference evidence="1 2" key="1">
    <citation type="submission" date="2016-10" db="EMBL/GenBank/DDBJ databases">
        <authorList>
            <person name="de Groot N.N."/>
        </authorList>
    </citation>
    <scope>NUCLEOTIDE SEQUENCE [LARGE SCALE GENOMIC DNA]</scope>
    <source>
        <strain evidence="1 2">CGMCC 1.5058</strain>
    </source>
</reference>
<dbReference type="Proteomes" id="UP000183255">
    <property type="component" value="Unassembled WGS sequence"/>
</dbReference>
<evidence type="ECO:0000313" key="2">
    <source>
        <dbReference type="Proteomes" id="UP000183255"/>
    </source>
</evidence>
<dbReference type="EMBL" id="FNDZ01000001">
    <property type="protein sequence ID" value="SDH94262.1"/>
    <property type="molecule type" value="Genomic_DNA"/>
</dbReference>